<keyword evidence="11" id="KW-1185">Reference proteome</keyword>
<dbReference type="GO" id="GO:0005911">
    <property type="term" value="C:cell-cell junction"/>
    <property type="evidence" value="ECO:0007669"/>
    <property type="project" value="TreeGrafter"/>
</dbReference>
<dbReference type="Proteomes" id="UP001107558">
    <property type="component" value="Chromosome 2"/>
</dbReference>
<accession>A0A9J6C407</accession>
<keyword evidence="5" id="KW-0393">Immunoglobulin domain</keyword>
<evidence type="ECO:0000256" key="3">
    <source>
        <dbReference type="ARBA" id="ARBA00023157"/>
    </source>
</evidence>
<reference evidence="10" key="1">
    <citation type="submission" date="2021-03" db="EMBL/GenBank/DDBJ databases">
        <title>Chromosome level genome of the anhydrobiotic midge Polypedilum vanderplanki.</title>
        <authorList>
            <person name="Yoshida Y."/>
            <person name="Kikawada T."/>
            <person name="Gusev O."/>
        </authorList>
    </citation>
    <scope>NUCLEOTIDE SEQUENCE</scope>
    <source>
        <strain evidence="10">NIAS01</strain>
        <tissue evidence="10">Whole body or cell culture</tissue>
    </source>
</reference>
<dbReference type="InterPro" id="IPR013162">
    <property type="entry name" value="CD80_C2-set"/>
</dbReference>
<organism evidence="10 11">
    <name type="scientific">Polypedilum vanderplanki</name>
    <name type="common">Sleeping chironomid midge</name>
    <dbReference type="NCBI Taxonomy" id="319348"/>
    <lineage>
        <taxon>Eukaryota</taxon>
        <taxon>Metazoa</taxon>
        <taxon>Ecdysozoa</taxon>
        <taxon>Arthropoda</taxon>
        <taxon>Hexapoda</taxon>
        <taxon>Insecta</taxon>
        <taxon>Pterygota</taxon>
        <taxon>Neoptera</taxon>
        <taxon>Endopterygota</taxon>
        <taxon>Diptera</taxon>
        <taxon>Nematocera</taxon>
        <taxon>Chironomoidea</taxon>
        <taxon>Chironomidae</taxon>
        <taxon>Chironominae</taxon>
        <taxon>Polypedilum</taxon>
        <taxon>Polypedilum</taxon>
    </lineage>
</organism>
<evidence type="ECO:0000256" key="2">
    <source>
        <dbReference type="ARBA" id="ARBA00023136"/>
    </source>
</evidence>
<feature type="chain" id="PRO_5039901860" description="Ig-like domain-containing protein" evidence="8">
    <location>
        <begin position="33"/>
        <end position="445"/>
    </location>
</feature>
<comment type="caution">
    <text evidence="10">The sequence shown here is derived from an EMBL/GenBank/DDBJ whole genome shotgun (WGS) entry which is preliminary data.</text>
</comment>
<feature type="transmembrane region" description="Helical" evidence="7">
    <location>
        <begin position="356"/>
        <end position="380"/>
    </location>
</feature>
<evidence type="ECO:0000256" key="5">
    <source>
        <dbReference type="ARBA" id="ARBA00023319"/>
    </source>
</evidence>
<dbReference type="EMBL" id="JADBJN010000002">
    <property type="protein sequence ID" value="KAG5676881.1"/>
    <property type="molecule type" value="Genomic_DNA"/>
</dbReference>
<feature type="signal peptide" evidence="8">
    <location>
        <begin position="1"/>
        <end position="32"/>
    </location>
</feature>
<dbReference type="CDD" id="cd00096">
    <property type="entry name" value="Ig"/>
    <property type="match status" value="1"/>
</dbReference>
<protein>
    <recommendedName>
        <fullName evidence="9">Ig-like domain-containing protein</fullName>
    </recommendedName>
</protein>
<dbReference type="PANTHER" id="PTHR11640">
    <property type="entry name" value="NEPHRIN"/>
    <property type="match status" value="1"/>
</dbReference>
<dbReference type="SUPFAM" id="SSF48726">
    <property type="entry name" value="Immunoglobulin"/>
    <property type="match status" value="3"/>
</dbReference>
<dbReference type="InterPro" id="IPR036179">
    <property type="entry name" value="Ig-like_dom_sf"/>
</dbReference>
<evidence type="ECO:0000259" key="9">
    <source>
        <dbReference type="PROSITE" id="PS50835"/>
    </source>
</evidence>
<dbReference type="OrthoDB" id="6345017at2759"/>
<evidence type="ECO:0000256" key="8">
    <source>
        <dbReference type="SAM" id="SignalP"/>
    </source>
</evidence>
<evidence type="ECO:0000256" key="6">
    <source>
        <dbReference type="SAM" id="MobiDB-lite"/>
    </source>
</evidence>
<dbReference type="InterPro" id="IPR013098">
    <property type="entry name" value="Ig_I-set"/>
</dbReference>
<keyword evidence="8" id="KW-0732">Signal</keyword>
<dbReference type="Gene3D" id="2.60.40.10">
    <property type="entry name" value="Immunoglobulins"/>
    <property type="match status" value="2"/>
</dbReference>
<feature type="domain" description="Ig-like" evidence="9">
    <location>
        <begin position="141"/>
        <end position="241"/>
    </location>
</feature>
<keyword evidence="4" id="KW-0325">Glycoprotein</keyword>
<keyword evidence="3" id="KW-1015">Disulfide bond</keyword>
<dbReference type="GO" id="GO:0005886">
    <property type="term" value="C:plasma membrane"/>
    <property type="evidence" value="ECO:0007669"/>
    <property type="project" value="TreeGrafter"/>
</dbReference>
<dbReference type="Pfam" id="PF07679">
    <property type="entry name" value="I-set"/>
    <property type="match status" value="1"/>
</dbReference>
<keyword evidence="2 7" id="KW-0472">Membrane</keyword>
<dbReference type="GO" id="GO:0050839">
    <property type="term" value="F:cell adhesion molecule binding"/>
    <property type="evidence" value="ECO:0007669"/>
    <property type="project" value="TreeGrafter"/>
</dbReference>
<feature type="compositionally biased region" description="Basic and acidic residues" evidence="6">
    <location>
        <begin position="401"/>
        <end position="418"/>
    </location>
</feature>
<feature type="region of interest" description="Disordered" evidence="6">
    <location>
        <begin position="391"/>
        <end position="445"/>
    </location>
</feature>
<name>A0A9J6C407_POLVA</name>
<feature type="compositionally biased region" description="Polar residues" evidence="6">
    <location>
        <begin position="434"/>
        <end position="445"/>
    </location>
</feature>
<dbReference type="AlphaFoldDB" id="A0A9J6C407"/>
<evidence type="ECO:0000313" key="10">
    <source>
        <dbReference type="EMBL" id="KAG5676881.1"/>
    </source>
</evidence>
<keyword evidence="7" id="KW-0812">Transmembrane</keyword>
<sequence length="445" mass="49992">MRSHQRNISMDKQKTLLTSVAIFVVLFASVHCQRVANTNPSHVTKQEGDSVDLLCSFGKAISRCDFDMPNNERLKLRPDWDRNDNYRYYGEGLDKGQCGLKILRLERKHEGNVTCRLDLNDGSDDIIGVIIIEIAKAPQEPVLTISDSNRLFANSEFQAQCTFRDGRPSANLSWYLDNERIYPKTPDYSIQPHENSDDDSAVITSHITHYLTPDDNLKKLICRLDHPAFENGFTNTSQQLYVNYQPMALSRDELYIPGLEIGRTGDISVKIRSNPRPNLQWTVDGKTIREGDQTQKYVANHAEQMEDGRWLAKLTIIELNLEDTTKTYTLRASNLAGATDYQIRIGGSPSLDDSGLGIISIIGITIIALFLLVLVVLLAVARVTKRWCFAGDSMHPNSPDSEAHIAPEEDKTHEHYEQQSKVSDDEEGIDHKTATNGKSNGNTSV</sequence>
<comment type="subcellular location">
    <subcellularLocation>
        <location evidence="1">Membrane</location>
        <topology evidence="1">Single-pass type I membrane protein</topology>
    </subcellularLocation>
</comment>
<evidence type="ECO:0000256" key="1">
    <source>
        <dbReference type="ARBA" id="ARBA00004479"/>
    </source>
</evidence>
<gene>
    <name evidence="10" type="ORF">PVAND_006685</name>
</gene>
<dbReference type="InterPro" id="IPR013783">
    <property type="entry name" value="Ig-like_fold"/>
</dbReference>
<dbReference type="PANTHER" id="PTHR11640:SF31">
    <property type="entry name" value="IRREGULAR CHIASM C-ROUGHEST PROTEIN-RELATED"/>
    <property type="match status" value="1"/>
</dbReference>
<dbReference type="InterPro" id="IPR007110">
    <property type="entry name" value="Ig-like_dom"/>
</dbReference>
<dbReference type="PROSITE" id="PS50835">
    <property type="entry name" value="IG_LIKE"/>
    <property type="match status" value="1"/>
</dbReference>
<proteinExistence type="predicted"/>
<dbReference type="Pfam" id="PF08205">
    <property type="entry name" value="C2-set_2"/>
    <property type="match status" value="1"/>
</dbReference>
<keyword evidence="7" id="KW-1133">Transmembrane helix</keyword>
<evidence type="ECO:0000256" key="7">
    <source>
        <dbReference type="SAM" id="Phobius"/>
    </source>
</evidence>
<dbReference type="InterPro" id="IPR051275">
    <property type="entry name" value="Cell_adhesion_signaling"/>
</dbReference>
<dbReference type="GO" id="GO:0098609">
    <property type="term" value="P:cell-cell adhesion"/>
    <property type="evidence" value="ECO:0007669"/>
    <property type="project" value="TreeGrafter"/>
</dbReference>
<evidence type="ECO:0000256" key="4">
    <source>
        <dbReference type="ARBA" id="ARBA00023180"/>
    </source>
</evidence>
<evidence type="ECO:0000313" key="11">
    <source>
        <dbReference type="Proteomes" id="UP001107558"/>
    </source>
</evidence>